<accession>A0A8J3JSL2</accession>
<protein>
    <submittedName>
        <fullName evidence="1">Uncharacterized protein</fullName>
    </submittedName>
</protein>
<reference evidence="1 2" key="1">
    <citation type="submission" date="2021-01" db="EMBL/GenBank/DDBJ databases">
        <title>Whole genome shotgun sequence of Catellatospora bangladeshensis NBRC 107357.</title>
        <authorList>
            <person name="Komaki H."/>
            <person name="Tamura T."/>
        </authorList>
    </citation>
    <scope>NUCLEOTIDE SEQUENCE [LARGE SCALE GENOMIC DNA]</scope>
    <source>
        <strain evidence="1 2">NBRC 107357</strain>
    </source>
</reference>
<keyword evidence="2" id="KW-1185">Reference proteome</keyword>
<sequence>MLAAVVTVLAFAAGAGTAWLLSGGLGSAGGSGEQARERCRDAVGQRVAEESTGPTASQFDDGYVVGAGDTSTPAAMVSGTVTVLGADGGVAAEYSYSCRLTGYHDGSWGAMLWHAERLPDRAG</sequence>
<evidence type="ECO:0000313" key="1">
    <source>
        <dbReference type="EMBL" id="GIF84390.1"/>
    </source>
</evidence>
<organism evidence="1 2">
    <name type="scientific">Catellatospora bangladeshensis</name>
    <dbReference type="NCBI Taxonomy" id="310355"/>
    <lineage>
        <taxon>Bacteria</taxon>
        <taxon>Bacillati</taxon>
        <taxon>Actinomycetota</taxon>
        <taxon>Actinomycetes</taxon>
        <taxon>Micromonosporales</taxon>
        <taxon>Micromonosporaceae</taxon>
        <taxon>Catellatospora</taxon>
    </lineage>
</organism>
<gene>
    <name evidence="1" type="ORF">Cba03nite_57390</name>
</gene>
<dbReference type="AlphaFoldDB" id="A0A8J3JSL2"/>
<dbReference type="EMBL" id="BONF01000037">
    <property type="protein sequence ID" value="GIF84390.1"/>
    <property type="molecule type" value="Genomic_DNA"/>
</dbReference>
<comment type="caution">
    <text evidence="1">The sequence shown here is derived from an EMBL/GenBank/DDBJ whole genome shotgun (WGS) entry which is preliminary data.</text>
</comment>
<name>A0A8J3JSL2_9ACTN</name>
<dbReference type="Proteomes" id="UP000601223">
    <property type="component" value="Unassembled WGS sequence"/>
</dbReference>
<proteinExistence type="predicted"/>
<evidence type="ECO:0000313" key="2">
    <source>
        <dbReference type="Proteomes" id="UP000601223"/>
    </source>
</evidence>